<evidence type="ECO:0000313" key="2">
    <source>
        <dbReference type="EMBL" id="KOO24692.1"/>
    </source>
</evidence>
<sequence>MSGAPHSKVGTITGGRGMNAAPPPPPAPDTPNTAAAKAAAAAEAAAERRRKYQEWLAANDAPPEDDGIVVTDEGVFRTGTYTRDLSDGPDPPHGEFSTVNHWLTDKYALPDLATVAARKSVRVRCENGVIVPSVGWDKRGDFHPVRHFDAGSAYERYRRGLPPGYTGYIPHDANPVVGGKIGVIEKAHPILYSKVRPATGAVVADILDDKILTSSGVGDFYVKEKPIRGPVD</sequence>
<accession>A0A0M0JEA3</accession>
<feature type="compositionally biased region" description="Low complexity" evidence="1">
    <location>
        <begin position="30"/>
        <end position="44"/>
    </location>
</feature>
<name>A0A0M0JEA3_9EUKA</name>
<protein>
    <submittedName>
        <fullName evidence="2">Uncharacterized protein</fullName>
    </submittedName>
</protein>
<dbReference type="EMBL" id="JWZX01003066">
    <property type="protein sequence ID" value="KOO24692.1"/>
    <property type="molecule type" value="Genomic_DNA"/>
</dbReference>
<dbReference type="Proteomes" id="UP000037460">
    <property type="component" value="Unassembled WGS sequence"/>
</dbReference>
<evidence type="ECO:0000313" key="3">
    <source>
        <dbReference type="Proteomes" id="UP000037460"/>
    </source>
</evidence>
<organism evidence="2 3">
    <name type="scientific">Chrysochromulina tobinii</name>
    <dbReference type="NCBI Taxonomy" id="1460289"/>
    <lineage>
        <taxon>Eukaryota</taxon>
        <taxon>Haptista</taxon>
        <taxon>Haptophyta</taxon>
        <taxon>Prymnesiophyceae</taxon>
        <taxon>Prymnesiales</taxon>
        <taxon>Chrysochromulinaceae</taxon>
        <taxon>Chrysochromulina</taxon>
    </lineage>
</organism>
<proteinExistence type="predicted"/>
<evidence type="ECO:0000256" key="1">
    <source>
        <dbReference type="SAM" id="MobiDB-lite"/>
    </source>
</evidence>
<dbReference type="AlphaFoldDB" id="A0A0M0JEA3"/>
<gene>
    <name evidence="2" type="ORF">Ctob_007947</name>
</gene>
<reference evidence="3" key="1">
    <citation type="journal article" date="2015" name="PLoS Genet.">
        <title>Genome Sequence and Transcriptome Analyses of Chrysochromulina tobin: Metabolic Tools for Enhanced Algal Fitness in the Prominent Order Prymnesiales (Haptophyceae).</title>
        <authorList>
            <person name="Hovde B.T."/>
            <person name="Deodato C.R."/>
            <person name="Hunsperger H.M."/>
            <person name="Ryken S.A."/>
            <person name="Yost W."/>
            <person name="Jha R.K."/>
            <person name="Patterson J."/>
            <person name="Monnat R.J. Jr."/>
            <person name="Barlow S.B."/>
            <person name="Starkenburg S.R."/>
            <person name="Cattolico R.A."/>
        </authorList>
    </citation>
    <scope>NUCLEOTIDE SEQUENCE</scope>
    <source>
        <strain evidence="3">CCMP291</strain>
    </source>
</reference>
<feature type="region of interest" description="Disordered" evidence="1">
    <location>
        <begin position="1"/>
        <end position="68"/>
    </location>
</feature>
<keyword evidence="3" id="KW-1185">Reference proteome</keyword>
<comment type="caution">
    <text evidence="2">The sequence shown here is derived from an EMBL/GenBank/DDBJ whole genome shotgun (WGS) entry which is preliminary data.</text>
</comment>